<evidence type="ECO:0000256" key="1">
    <source>
        <dbReference type="SAM" id="MobiDB-lite"/>
    </source>
</evidence>
<dbReference type="Gene3D" id="2.130.10.10">
    <property type="entry name" value="YVTN repeat-like/Quinoprotein amine dehydrogenase"/>
    <property type="match status" value="2"/>
</dbReference>
<feature type="region of interest" description="Disordered" evidence="1">
    <location>
        <begin position="958"/>
        <end position="977"/>
    </location>
</feature>
<name>A0A3S4F4P3_9PEZI</name>
<gene>
    <name evidence="3" type="ORF">TT172_LOCUS6895</name>
</gene>
<evidence type="ECO:0000259" key="2">
    <source>
        <dbReference type="Pfam" id="PF22939"/>
    </source>
</evidence>
<dbReference type="EMBL" id="OUUZ01000013">
    <property type="protein sequence ID" value="SPQ24476.1"/>
    <property type="molecule type" value="Genomic_DNA"/>
</dbReference>
<dbReference type="PANTHER" id="PTHR10039:SF17">
    <property type="entry name" value="FUNGAL STAND N-TERMINAL GOODBYE DOMAIN-CONTAINING PROTEIN-RELATED"/>
    <property type="match status" value="1"/>
</dbReference>
<organism evidence="3 4">
    <name type="scientific">Thermothielavioides terrestris</name>
    <dbReference type="NCBI Taxonomy" id="2587410"/>
    <lineage>
        <taxon>Eukaryota</taxon>
        <taxon>Fungi</taxon>
        <taxon>Dikarya</taxon>
        <taxon>Ascomycota</taxon>
        <taxon>Pezizomycotina</taxon>
        <taxon>Sordariomycetes</taxon>
        <taxon>Sordariomycetidae</taxon>
        <taxon>Sordariales</taxon>
        <taxon>Chaetomiaceae</taxon>
        <taxon>Thermothielavioides</taxon>
    </lineage>
</organism>
<dbReference type="InterPro" id="IPR036322">
    <property type="entry name" value="WD40_repeat_dom_sf"/>
</dbReference>
<evidence type="ECO:0000313" key="4">
    <source>
        <dbReference type="Proteomes" id="UP000289323"/>
    </source>
</evidence>
<dbReference type="SUPFAM" id="SSF50978">
    <property type="entry name" value="WD40 repeat-like"/>
    <property type="match status" value="1"/>
</dbReference>
<dbReference type="InterPro" id="IPR015943">
    <property type="entry name" value="WD40/YVTN_repeat-like_dom_sf"/>
</dbReference>
<feature type="domain" description="GPI inositol-deacylase winged helix" evidence="2">
    <location>
        <begin position="90"/>
        <end position="162"/>
    </location>
</feature>
<dbReference type="SUPFAM" id="SSF69322">
    <property type="entry name" value="Tricorn protease domain 2"/>
    <property type="match status" value="1"/>
</dbReference>
<dbReference type="AlphaFoldDB" id="A0A3S4F4P3"/>
<proteinExistence type="predicted"/>
<dbReference type="Pfam" id="PF22939">
    <property type="entry name" value="WHD_GPIID"/>
    <property type="match status" value="1"/>
</dbReference>
<accession>A0A3S4F4P3</accession>
<evidence type="ECO:0000313" key="3">
    <source>
        <dbReference type="EMBL" id="SPQ24476.1"/>
    </source>
</evidence>
<reference evidence="3 4" key="1">
    <citation type="submission" date="2018-04" db="EMBL/GenBank/DDBJ databases">
        <authorList>
            <person name="Huttner S."/>
            <person name="Dainat J."/>
        </authorList>
    </citation>
    <scope>NUCLEOTIDE SEQUENCE [LARGE SCALE GENOMIC DNA]</scope>
</reference>
<dbReference type="PANTHER" id="PTHR10039">
    <property type="entry name" value="AMELOGENIN"/>
    <property type="match status" value="1"/>
</dbReference>
<sequence length="1061" mass="118000">MPLPDNQQDIRLMVAEEIEYLLSGEDFKAKAVDEIVARSQGNFLWASLVTKQVVKCHREDEVRRVLESTPDGMHGLYDRMMDAIKNLETDKDKALAKKLLTWAMYAKTPVTVEELAEVYPAELGSIMNISHTASQVCGQFVVVNPEGRVTLVHHSAREYLRRTNCGPFALDPAHANEEILSKCLAMLCDKSLRRKLQMLKVPRFLLYASTSWAAHLEESSPDSKQVLDALVRFFGGPYPLAWIQYLAMSGRLSELFGASRRLTSYVRNRKKADSDKSPMLQRPTDLSLLEAWAVDLMRLPTKFGRHLSESPALIYQCIPALSPASSIIHRKFGENPAATLSVSGLSNAEWDDCLARVSGGTGGALRVAASALYLAVASDEPRGSITIWETDLFEERRAFFLGEHIWALAFNNSGSLLACYASSRTHVWKVADWSLEISADNPMYGPREQRAIEFKFDENDSLMMVSDVRRVHRLHTRHSGQGPTAWEPLEQGLLDEPVVPEGMFIGAPSSVAFNSDCTQIAVAYYRFPLSVWTVNPPRMVARLMKKTKHGRIPVISDSGTHKIVWHPSGTYILGIFGQILKWSPEDDTYQEAKSETAVNPCRLACSPDGRVFVTSDIHGYIKIFDFSSMSLVYKLRSENYTAQILFSPDSLRLYDLRWSHCNIWEPSCLLRLADASSEHNSDTDNAAEDDFWSATGESLSTPPSFPASESHAESKPEIFAVSSGRGPNGLFIATANEAGSISVYDPAGKRQQEIDKTMSYIVDDILAWSPQYDRLAYILRNGATRVKSVAVDHAGERPVSTDVVYSEKLPPSGRWIIRQLLFDGTGGRLLVCGRDACKVLSLPDGVVLAERQLPHDDDKSEELKWHRHPSEPEHVLCFSARSVTIFSWSDLKPQISITLDLSNPACNAEDDDPLPVTIDAILDSYNPRFLLLRTLNLVHNRYRDGFCVLPTTHICARTPAPSTTTSTPTEHDTPTSSTAIEIKPIPLPPALTSIVAHAIGILPDGRLVFLDRALWVCTTGLPPTDTTTLTTENPKPDVRRHFFVPHDWVTKAGTATVQVAT</sequence>
<dbReference type="InterPro" id="IPR054471">
    <property type="entry name" value="GPIID_WHD"/>
</dbReference>
<protein>
    <submittedName>
        <fullName evidence="3">45816e37-f0e1-448b-9c52-c339576b81e8</fullName>
    </submittedName>
</protein>
<dbReference type="Proteomes" id="UP000289323">
    <property type="component" value="Unassembled WGS sequence"/>
</dbReference>